<keyword evidence="1" id="KW-0805">Transcription regulation</keyword>
<sequence>MEHYEKKGYLSSDFQLFHLTDRSIPNIKYHYHEFDKITILIKGNVHYTIEGRTYQLEPYDMVLVRHNEIHRPVVDTTTPYERIIIYISPTFIENYRTQDYDLGYCFQKAAKKESSVLRIPTRQKSILFQTIQRLEESFSSDGYANELYRQVLFLEFMIHLNRAAHARQLFFLDTAVYNEKIANILHYINANLSAHLSIDDLASRFYLSKYYMMRLFKSETGYSLGNYITQKRLLFAKDLILQGTPVLEACFDCGFQDYSTFSRAYRKCFHESPRQTLTSESSPVSADDWGDCNRNSE</sequence>
<evidence type="ECO:0000256" key="4">
    <source>
        <dbReference type="SAM" id="MobiDB-lite"/>
    </source>
</evidence>
<dbReference type="AlphaFoldDB" id="A0A6N2UMJ6"/>
<dbReference type="Pfam" id="PF02311">
    <property type="entry name" value="AraC_binding"/>
    <property type="match status" value="1"/>
</dbReference>
<name>A0A6N2UMJ6_9FIRM</name>
<reference evidence="6" key="1">
    <citation type="submission" date="2019-11" db="EMBL/GenBank/DDBJ databases">
        <authorList>
            <person name="Feng L."/>
        </authorList>
    </citation>
    <scope>NUCLEOTIDE SEQUENCE</scope>
    <source>
        <strain evidence="6">CnexileLFYP112</strain>
    </source>
</reference>
<gene>
    <name evidence="6" type="primary">soxS_2</name>
    <name evidence="6" type="ORF">CNLFYP112_02201</name>
</gene>
<dbReference type="Gene3D" id="1.10.10.60">
    <property type="entry name" value="Homeodomain-like"/>
    <property type="match status" value="2"/>
</dbReference>
<evidence type="ECO:0000256" key="3">
    <source>
        <dbReference type="ARBA" id="ARBA00023163"/>
    </source>
</evidence>
<accession>A0A6N2UMJ6</accession>
<evidence type="ECO:0000256" key="2">
    <source>
        <dbReference type="ARBA" id="ARBA00023125"/>
    </source>
</evidence>
<dbReference type="SUPFAM" id="SSF46689">
    <property type="entry name" value="Homeodomain-like"/>
    <property type="match status" value="2"/>
</dbReference>
<dbReference type="PROSITE" id="PS01124">
    <property type="entry name" value="HTH_ARAC_FAMILY_2"/>
    <property type="match status" value="1"/>
</dbReference>
<dbReference type="GO" id="GO:0003700">
    <property type="term" value="F:DNA-binding transcription factor activity"/>
    <property type="evidence" value="ECO:0007669"/>
    <property type="project" value="InterPro"/>
</dbReference>
<dbReference type="GO" id="GO:0043565">
    <property type="term" value="F:sequence-specific DNA binding"/>
    <property type="evidence" value="ECO:0007669"/>
    <property type="project" value="InterPro"/>
</dbReference>
<dbReference type="PANTHER" id="PTHR46796">
    <property type="entry name" value="HTH-TYPE TRANSCRIPTIONAL ACTIVATOR RHAS-RELATED"/>
    <property type="match status" value="1"/>
</dbReference>
<dbReference type="InterPro" id="IPR009057">
    <property type="entry name" value="Homeodomain-like_sf"/>
</dbReference>
<dbReference type="EMBL" id="CACRTG010000021">
    <property type="protein sequence ID" value="VYT19514.1"/>
    <property type="molecule type" value="Genomic_DNA"/>
</dbReference>
<evidence type="ECO:0000256" key="1">
    <source>
        <dbReference type="ARBA" id="ARBA00023015"/>
    </source>
</evidence>
<keyword evidence="2" id="KW-0238">DNA-binding</keyword>
<proteinExistence type="predicted"/>
<dbReference type="InterPro" id="IPR003313">
    <property type="entry name" value="AraC-bd"/>
</dbReference>
<dbReference type="Pfam" id="PF12833">
    <property type="entry name" value="HTH_18"/>
    <property type="match status" value="1"/>
</dbReference>
<dbReference type="InterPro" id="IPR050204">
    <property type="entry name" value="AraC_XylS_family_regulators"/>
</dbReference>
<feature type="domain" description="HTH araC/xylS-type" evidence="5">
    <location>
        <begin position="182"/>
        <end position="279"/>
    </location>
</feature>
<dbReference type="InterPro" id="IPR014710">
    <property type="entry name" value="RmlC-like_jellyroll"/>
</dbReference>
<dbReference type="SUPFAM" id="SSF51215">
    <property type="entry name" value="Regulatory protein AraC"/>
    <property type="match status" value="1"/>
</dbReference>
<dbReference type="Gene3D" id="2.60.120.10">
    <property type="entry name" value="Jelly Rolls"/>
    <property type="match status" value="1"/>
</dbReference>
<dbReference type="InterPro" id="IPR018060">
    <property type="entry name" value="HTH_AraC"/>
</dbReference>
<evidence type="ECO:0000313" key="6">
    <source>
        <dbReference type="EMBL" id="VYT19514.1"/>
    </source>
</evidence>
<organism evidence="6">
    <name type="scientific">[Clostridium] nexile</name>
    <dbReference type="NCBI Taxonomy" id="29361"/>
    <lineage>
        <taxon>Bacteria</taxon>
        <taxon>Bacillati</taxon>
        <taxon>Bacillota</taxon>
        <taxon>Clostridia</taxon>
        <taxon>Lachnospirales</taxon>
        <taxon>Lachnospiraceae</taxon>
        <taxon>Tyzzerella</taxon>
    </lineage>
</organism>
<dbReference type="InterPro" id="IPR037923">
    <property type="entry name" value="HTH-like"/>
</dbReference>
<keyword evidence="3" id="KW-0804">Transcription</keyword>
<dbReference type="SMART" id="SM00342">
    <property type="entry name" value="HTH_ARAC"/>
    <property type="match status" value="1"/>
</dbReference>
<feature type="region of interest" description="Disordered" evidence="4">
    <location>
        <begin position="277"/>
        <end position="297"/>
    </location>
</feature>
<evidence type="ECO:0000259" key="5">
    <source>
        <dbReference type="PROSITE" id="PS01124"/>
    </source>
</evidence>
<protein>
    <submittedName>
        <fullName evidence="6">Regulatory protein SoxS</fullName>
    </submittedName>
</protein>